<protein>
    <submittedName>
        <fullName evidence="8">LacI family DNA-binding transcriptional regulator</fullName>
    </submittedName>
</protein>
<evidence type="ECO:0000256" key="4">
    <source>
        <dbReference type="ARBA" id="ARBA00023015"/>
    </source>
</evidence>
<dbReference type="PANTHER" id="PTHR30146">
    <property type="entry name" value="LACI-RELATED TRANSCRIPTIONAL REPRESSOR"/>
    <property type="match status" value="1"/>
</dbReference>
<dbReference type="Proteomes" id="UP001652442">
    <property type="component" value="Unassembled WGS sequence"/>
</dbReference>
<keyword evidence="5 8" id="KW-0238">DNA-binding</keyword>
<dbReference type="SUPFAM" id="SSF53822">
    <property type="entry name" value="Periplasmic binding protein-like I"/>
    <property type="match status" value="1"/>
</dbReference>
<comment type="caution">
    <text evidence="8">The sequence shown here is derived from an EMBL/GenBank/DDBJ whole genome shotgun (WGS) entry which is preliminary data.</text>
</comment>
<dbReference type="EMBL" id="JAOQJQ010000010">
    <property type="protein sequence ID" value="MCU6763742.1"/>
    <property type="molecule type" value="Genomic_DNA"/>
</dbReference>
<evidence type="ECO:0000256" key="2">
    <source>
        <dbReference type="ARBA" id="ARBA00023004"/>
    </source>
</evidence>
<keyword evidence="4" id="KW-0805">Transcription regulation</keyword>
<name>A0ABT2TQ54_9FIRM</name>
<dbReference type="SUPFAM" id="SSF47413">
    <property type="entry name" value="lambda repressor-like DNA-binding domains"/>
    <property type="match status" value="1"/>
</dbReference>
<dbReference type="PROSITE" id="PS00356">
    <property type="entry name" value="HTH_LACI_1"/>
    <property type="match status" value="1"/>
</dbReference>
<dbReference type="CDD" id="cd01392">
    <property type="entry name" value="HTH_LacI"/>
    <property type="match status" value="1"/>
</dbReference>
<dbReference type="InterPro" id="IPR001761">
    <property type="entry name" value="Peripla_BP/Lac1_sug-bd_dom"/>
</dbReference>
<dbReference type="PROSITE" id="PS00198">
    <property type="entry name" value="4FE4S_FER_1"/>
    <property type="match status" value="1"/>
</dbReference>
<evidence type="ECO:0000259" key="7">
    <source>
        <dbReference type="PROSITE" id="PS50932"/>
    </source>
</evidence>
<sequence length="328" mass="37081">MNINDIAEMAGVSRATVSRYLNGGYVSQEKKDSIRRVIEETGYEPSRQAQMLRTKKTRVIGVVIPRINSDSISRMVEGISKVLLEAGYQLLLANTQNQEQEELNYFQTLKNYHVDGIILVGTIFTKAHKRALKELDIPVVILAQQLDGYPCVYYDDRRAAYELTGYMLKESKNPGYIGVTLKDQAAGFRRREGFCEACSECRIICPPENMEEADFSMESGYEHARELFERSPQIDAVFCATDQIAYGAVLYLRETGRSIPQDVQVAGIGDSLIGRLMEPKLTTAHYFYKTSGMEAAKMLLGLVKEQTESLKEVKMGHRLELRDSTWSK</sequence>
<dbReference type="PANTHER" id="PTHR30146:SF154">
    <property type="entry name" value="TRANSCRIPTION REGULATOR, MEMBER OF GALR FAMILY"/>
    <property type="match status" value="1"/>
</dbReference>
<evidence type="ECO:0000256" key="6">
    <source>
        <dbReference type="ARBA" id="ARBA00023163"/>
    </source>
</evidence>
<dbReference type="InterPro" id="IPR000843">
    <property type="entry name" value="HTH_LacI"/>
</dbReference>
<dbReference type="CDD" id="cd01542">
    <property type="entry name" value="PBP1_TreR-like"/>
    <property type="match status" value="1"/>
</dbReference>
<dbReference type="Pfam" id="PF00356">
    <property type="entry name" value="LacI"/>
    <property type="match status" value="1"/>
</dbReference>
<evidence type="ECO:0000313" key="8">
    <source>
        <dbReference type="EMBL" id="MCU6763742.1"/>
    </source>
</evidence>
<evidence type="ECO:0000256" key="5">
    <source>
        <dbReference type="ARBA" id="ARBA00023125"/>
    </source>
</evidence>
<keyword evidence="3" id="KW-0411">Iron-sulfur</keyword>
<keyword evidence="9" id="KW-1185">Reference proteome</keyword>
<dbReference type="RefSeq" id="WP_158426382.1">
    <property type="nucleotide sequence ID" value="NZ_JAOQJQ010000010.1"/>
</dbReference>
<dbReference type="InterPro" id="IPR017900">
    <property type="entry name" value="4Fe4S_Fe_S_CS"/>
</dbReference>
<reference evidence="8 9" key="1">
    <citation type="journal article" date="2021" name="ISME Commun">
        <title>Automated analysis of genomic sequences facilitates high-throughput and comprehensive description of bacteria.</title>
        <authorList>
            <person name="Hitch T.C.A."/>
        </authorList>
    </citation>
    <scope>NUCLEOTIDE SEQUENCE [LARGE SCALE GENOMIC DNA]</scope>
    <source>
        <strain evidence="8 9">Sanger_109</strain>
    </source>
</reference>
<dbReference type="Gene3D" id="1.10.260.40">
    <property type="entry name" value="lambda repressor-like DNA-binding domains"/>
    <property type="match status" value="1"/>
</dbReference>
<organism evidence="8 9">
    <name type="scientific">Brotonthovivens ammoniilytica</name>
    <dbReference type="NCBI Taxonomy" id="2981725"/>
    <lineage>
        <taxon>Bacteria</taxon>
        <taxon>Bacillati</taxon>
        <taxon>Bacillota</taxon>
        <taxon>Clostridia</taxon>
        <taxon>Lachnospirales</taxon>
        <taxon>Lachnospiraceae</taxon>
        <taxon>Brotonthovivens</taxon>
    </lineage>
</organism>
<evidence type="ECO:0000256" key="1">
    <source>
        <dbReference type="ARBA" id="ARBA00022723"/>
    </source>
</evidence>
<proteinExistence type="predicted"/>
<dbReference type="InterPro" id="IPR028082">
    <property type="entry name" value="Peripla_BP_I"/>
</dbReference>
<dbReference type="PROSITE" id="PS50932">
    <property type="entry name" value="HTH_LACI_2"/>
    <property type="match status" value="1"/>
</dbReference>
<feature type="domain" description="HTH lacI-type" evidence="7">
    <location>
        <begin position="1"/>
        <end position="54"/>
    </location>
</feature>
<evidence type="ECO:0000313" key="9">
    <source>
        <dbReference type="Proteomes" id="UP001652442"/>
    </source>
</evidence>
<dbReference type="GO" id="GO:0003677">
    <property type="term" value="F:DNA binding"/>
    <property type="evidence" value="ECO:0007669"/>
    <property type="project" value="UniProtKB-KW"/>
</dbReference>
<dbReference type="Gene3D" id="3.40.50.2300">
    <property type="match status" value="2"/>
</dbReference>
<gene>
    <name evidence="8" type="ORF">OCV88_15660</name>
</gene>
<dbReference type="PRINTS" id="PR00036">
    <property type="entry name" value="HTHLACI"/>
</dbReference>
<keyword evidence="2" id="KW-0408">Iron</keyword>
<evidence type="ECO:0000256" key="3">
    <source>
        <dbReference type="ARBA" id="ARBA00023014"/>
    </source>
</evidence>
<keyword evidence="1" id="KW-0479">Metal-binding</keyword>
<dbReference type="Pfam" id="PF00532">
    <property type="entry name" value="Peripla_BP_1"/>
    <property type="match status" value="1"/>
</dbReference>
<dbReference type="InterPro" id="IPR010982">
    <property type="entry name" value="Lambda_DNA-bd_dom_sf"/>
</dbReference>
<keyword evidence="6" id="KW-0804">Transcription</keyword>
<accession>A0ABT2TQ54</accession>
<dbReference type="SMART" id="SM00354">
    <property type="entry name" value="HTH_LACI"/>
    <property type="match status" value="1"/>
</dbReference>